<dbReference type="EMBL" id="QUSZ01007872">
    <property type="protein sequence ID" value="RHY01362.1"/>
    <property type="molecule type" value="Genomic_DNA"/>
</dbReference>
<dbReference type="Proteomes" id="UP000265427">
    <property type="component" value="Unassembled WGS sequence"/>
</dbReference>
<gene>
    <name evidence="1" type="ORF">DYB36_009223</name>
</gene>
<accession>A0A397A172</accession>
<organism evidence="1 2">
    <name type="scientific">Aphanomyces astaci</name>
    <name type="common">Crayfish plague agent</name>
    <dbReference type="NCBI Taxonomy" id="112090"/>
    <lineage>
        <taxon>Eukaryota</taxon>
        <taxon>Sar</taxon>
        <taxon>Stramenopiles</taxon>
        <taxon>Oomycota</taxon>
        <taxon>Saprolegniomycetes</taxon>
        <taxon>Saprolegniales</taxon>
        <taxon>Verrucalvaceae</taxon>
        <taxon>Aphanomyces</taxon>
    </lineage>
</organism>
<proteinExistence type="predicted"/>
<comment type="caution">
    <text evidence="1">The sequence shown here is derived from an EMBL/GenBank/DDBJ whole genome shotgun (WGS) entry which is preliminary data.</text>
</comment>
<protein>
    <submittedName>
        <fullName evidence="1">Uncharacterized protein</fullName>
    </submittedName>
</protein>
<dbReference type="SUPFAM" id="SSF82185">
    <property type="entry name" value="Histone H3 K4-specific methyltransferase SET7/9 N-terminal domain"/>
    <property type="match status" value="1"/>
</dbReference>
<dbReference type="AlphaFoldDB" id="A0A397A172"/>
<sequence length="138" mass="15379">MSDEMPTADDFHFSSIDAMYRGQWVNGLKHDQKGVEYSNYGVYTGAFVYNVRDGHGDKLTATFDTPRSRYKYTNSKDPYPKSLFPPQFQDGGPHGNVATILFADGATVVSQIETLYSVRNPHIKGQWSTVVFVGSGDL</sequence>
<evidence type="ECO:0000313" key="2">
    <source>
        <dbReference type="Proteomes" id="UP000265427"/>
    </source>
</evidence>
<evidence type="ECO:0000313" key="1">
    <source>
        <dbReference type="EMBL" id="RHY01362.1"/>
    </source>
</evidence>
<name>A0A397A172_APHAT</name>
<reference evidence="1 2" key="1">
    <citation type="submission" date="2018-08" db="EMBL/GenBank/DDBJ databases">
        <title>Aphanomyces genome sequencing and annotation.</title>
        <authorList>
            <person name="Minardi D."/>
            <person name="Oidtmann B."/>
            <person name="Van Der Giezen M."/>
            <person name="Studholme D.J."/>
        </authorList>
    </citation>
    <scope>NUCLEOTIDE SEQUENCE [LARGE SCALE GENOMIC DNA]</scope>
    <source>
        <strain evidence="1 2">Kv</strain>
    </source>
</reference>